<dbReference type="CDD" id="cd11304">
    <property type="entry name" value="Cadherin_repeat"/>
    <property type="match status" value="2"/>
</dbReference>
<organism evidence="10 11">
    <name type="scientific">Gasterosteus aculeatus aculeatus</name>
    <name type="common">three-spined stickleback</name>
    <dbReference type="NCBI Taxonomy" id="481459"/>
    <lineage>
        <taxon>Eukaryota</taxon>
        <taxon>Metazoa</taxon>
        <taxon>Chordata</taxon>
        <taxon>Craniata</taxon>
        <taxon>Vertebrata</taxon>
        <taxon>Euteleostomi</taxon>
        <taxon>Actinopterygii</taxon>
        <taxon>Neopterygii</taxon>
        <taxon>Teleostei</taxon>
        <taxon>Neoteleostei</taxon>
        <taxon>Acanthomorphata</taxon>
        <taxon>Eupercaria</taxon>
        <taxon>Perciformes</taxon>
        <taxon>Cottioidei</taxon>
        <taxon>Gasterosteales</taxon>
        <taxon>Gasterosteidae</taxon>
        <taxon>Gasterosteus</taxon>
    </lineage>
</organism>
<dbReference type="RefSeq" id="XP_040018853.1">
    <property type="nucleotide sequence ID" value="XM_040162919.1"/>
</dbReference>
<reference evidence="10" key="3">
    <citation type="submission" date="2025-09" db="UniProtKB">
        <authorList>
            <consortium name="Ensembl"/>
        </authorList>
    </citation>
    <scope>IDENTIFICATION</scope>
</reference>
<evidence type="ECO:0000259" key="9">
    <source>
        <dbReference type="PROSITE" id="PS50268"/>
    </source>
</evidence>
<dbReference type="Ensembl" id="ENSGACT00000043274.1">
    <property type="protein sequence ID" value="ENSGACP00000058818.1"/>
    <property type="gene ID" value="ENSGACG00000008907.2"/>
</dbReference>
<dbReference type="GO" id="GO:0007156">
    <property type="term" value="P:homophilic cell adhesion via plasma membrane adhesion molecules"/>
    <property type="evidence" value="ECO:0007669"/>
    <property type="project" value="InterPro"/>
</dbReference>
<dbReference type="GO" id="GO:0045296">
    <property type="term" value="F:cadherin binding"/>
    <property type="evidence" value="ECO:0007669"/>
    <property type="project" value="TreeGrafter"/>
</dbReference>
<accession>A0AAQ4R7I9</accession>
<keyword evidence="3 5" id="KW-0106">Calcium</keyword>
<keyword evidence="8" id="KW-0732">Signal</keyword>
<feature type="domain" description="Cadherin" evidence="9">
    <location>
        <begin position="126"/>
        <end position="228"/>
    </location>
</feature>
<dbReference type="InterPro" id="IPR015919">
    <property type="entry name" value="Cadherin-like_sf"/>
</dbReference>
<dbReference type="InterPro" id="IPR002126">
    <property type="entry name" value="Cadherin-like_dom"/>
</dbReference>
<reference evidence="10" key="2">
    <citation type="submission" date="2025-08" db="UniProtKB">
        <authorList>
            <consortium name="Ensembl"/>
        </authorList>
    </citation>
    <scope>IDENTIFICATION</scope>
</reference>
<reference evidence="10 11" key="1">
    <citation type="journal article" date="2021" name="G3 (Bethesda)">
        <title>Improved contiguity of the threespine stickleback genome using long-read sequencing.</title>
        <authorList>
            <person name="Nath S."/>
            <person name="Shaw D.E."/>
            <person name="White M.A."/>
        </authorList>
    </citation>
    <scope>NUCLEOTIDE SEQUENCE [LARGE SCALE GENOMIC DNA]</scope>
    <source>
        <strain evidence="10 11">Lake Benthic</strain>
    </source>
</reference>
<dbReference type="PROSITE" id="PS50268">
    <property type="entry name" value="CADHERIN_2"/>
    <property type="match status" value="3"/>
</dbReference>
<dbReference type="GeneID" id="120809246"/>
<protein>
    <recommendedName>
        <fullName evidence="9">Cadherin domain-containing protein</fullName>
    </recommendedName>
</protein>
<evidence type="ECO:0000256" key="2">
    <source>
        <dbReference type="ARBA" id="ARBA00022737"/>
    </source>
</evidence>
<dbReference type="PANTHER" id="PTHR24027">
    <property type="entry name" value="CADHERIN-23"/>
    <property type="match status" value="1"/>
</dbReference>
<evidence type="ECO:0000256" key="8">
    <source>
        <dbReference type="SAM" id="SignalP"/>
    </source>
</evidence>
<dbReference type="PRINTS" id="PR00205">
    <property type="entry name" value="CADHERIN"/>
</dbReference>
<evidence type="ECO:0000313" key="11">
    <source>
        <dbReference type="Proteomes" id="UP000007635"/>
    </source>
</evidence>
<dbReference type="GeneTree" id="ENSGT00940000163878"/>
<dbReference type="Gene3D" id="2.60.40.60">
    <property type="entry name" value="Cadherins"/>
    <property type="match status" value="3"/>
</dbReference>
<dbReference type="Proteomes" id="UP000007635">
    <property type="component" value="Chromosome XIX"/>
</dbReference>
<feature type="chain" id="PRO_5043026719" description="Cadherin domain-containing protein" evidence="8">
    <location>
        <begin position="28"/>
        <end position="684"/>
    </location>
</feature>
<keyword evidence="2" id="KW-0677">Repeat</keyword>
<dbReference type="SUPFAM" id="SSF49313">
    <property type="entry name" value="Cadherin-like"/>
    <property type="match status" value="2"/>
</dbReference>
<name>A0AAQ4R7I9_GASAC</name>
<dbReference type="GO" id="GO:0016342">
    <property type="term" value="C:catenin complex"/>
    <property type="evidence" value="ECO:0007669"/>
    <property type="project" value="TreeGrafter"/>
</dbReference>
<evidence type="ECO:0000256" key="6">
    <source>
        <dbReference type="SAM" id="MobiDB-lite"/>
    </source>
</evidence>
<sequence length="684" mass="73326">MEAIHPGFTASTSFCLLLLILLSTSDAQICSAKSPVEFAENNTVGAVVLEITVQPGVTLEFQAPVSPDNPFVLERNSLLAGKVLDYEKNKNHEINIICTKTDTSEKFPLTIVVLVVNLNDNYPLFDQDTYLVNVPEMSPVDTSVGRYAATDLDGQQILYSLTPLSKGFKLRSQTNPDLLVEMPLDYEKVKTVELILTAVDGPPGSDPFSATTTILISILDVDNRPPWFQPCNKHEVGGAVVCQNDGYTGRVVLNEQEPGALPLDPGPLYAIDGDSGIGEAVTYSFLNGDAGGLFRIHPVSGNITMLKPANQLVPIGLTVLAAQSTNRFQFAITSVTISVQLKSLYPPKFQRSQYEGVVTGVGVMATELNAPDKPLRILATDEDYGPEGINPYISYFVDGSSDFAIVGGYLFLTKDLPGGLLTLQLSALDTTNDEKASVQLLLEVTSAGPPPGAFGVVDMAALGATLGVLLLICLAVIVALVVRIRKADADGKKVFEASVFQSSLGRGGQKGGIQFTNEAFQHDEDGDSLGSGSPAPGYLGGSIASGDLPVKSPLPLRSLPRGDDGDDDGSQAGSDSADSEGKDVKPILTKERRVDDGYKSVWFKENAKDEVVIIQDSEEEEEEEEDDDDDVKKPSSSGREEDESPRVRTQRVGFNDTDLDSGLGVKMEDPEDDSEGDEDMNNHL</sequence>
<feature type="domain" description="Cadherin" evidence="9">
    <location>
        <begin position="71"/>
        <end position="125"/>
    </location>
</feature>
<keyword evidence="11" id="KW-1185">Reference proteome</keyword>
<feature type="region of interest" description="Disordered" evidence="6">
    <location>
        <begin position="522"/>
        <end position="591"/>
    </location>
</feature>
<evidence type="ECO:0000256" key="4">
    <source>
        <dbReference type="ARBA" id="ARBA00023136"/>
    </source>
</evidence>
<feature type="region of interest" description="Disordered" evidence="6">
    <location>
        <begin position="608"/>
        <end position="684"/>
    </location>
</feature>
<dbReference type="SMART" id="SM00112">
    <property type="entry name" value="CA"/>
    <property type="match status" value="3"/>
</dbReference>
<feature type="compositionally biased region" description="Acidic residues" evidence="6">
    <location>
        <begin position="616"/>
        <end position="629"/>
    </location>
</feature>
<dbReference type="GO" id="GO:0008013">
    <property type="term" value="F:beta-catenin binding"/>
    <property type="evidence" value="ECO:0007669"/>
    <property type="project" value="TreeGrafter"/>
</dbReference>
<dbReference type="AlphaFoldDB" id="A0AAQ4R7I9"/>
<feature type="compositionally biased region" description="Basic and acidic residues" evidence="6">
    <location>
        <begin position="579"/>
        <end position="591"/>
    </location>
</feature>
<evidence type="ECO:0000256" key="5">
    <source>
        <dbReference type="PROSITE-ProRule" id="PRU00043"/>
    </source>
</evidence>
<keyword evidence="7" id="KW-1133">Transmembrane helix</keyword>
<dbReference type="InterPro" id="IPR039808">
    <property type="entry name" value="Cadherin"/>
</dbReference>
<dbReference type="Pfam" id="PF00028">
    <property type="entry name" value="Cadherin"/>
    <property type="match status" value="1"/>
</dbReference>
<evidence type="ECO:0000256" key="1">
    <source>
        <dbReference type="ARBA" id="ARBA00004370"/>
    </source>
</evidence>
<evidence type="ECO:0000256" key="3">
    <source>
        <dbReference type="ARBA" id="ARBA00022837"/>
    </source>
</evidence>
<keyword evidence="7" id="KW-0812">Transmembrane</keyword>
<dbReference type="GO" id="GO:0005509">
    <property type="term" value="F:calcium ion binding"/>
    <property type="evidence" value="ECO:0007669"/>
    <property type="project" value="UniProtKB-UniRule"/>
</dbReference>
<dbReference type="PANTHER" id="PTHR24027:SF414">
    <property type="entry name" value="CADHERIN-RELATED FAMILY MEMBER 5 ISOFORM X1"/>
    <property type="match status" value="1"/>
</dbReference>
<comment type="subcellular location">
    <subcellularLocation>
        <location evidence="1">Membrane</location>
    </subcellularLocation>
</comment>
<dbReference type="GO" id="GO:0016477">
    <property type="term" value="P:cell migration"/>
    <property type="evidence" value="ECO:0007669"/>
    <property type="project" value="TreeGrafter"/>
</dbReference>
<feature type="compositionally biased region" description="Acidic residues" evidence="6">
    <location>
        <begin position="669"/>
        <end position="684"/>
    </location>
</feature>
<feature type="domain" description="Cadherin" evidence="9">
    <location>
        <begin position="253"/>
        <end position="349"/>
    </location>
</feature>
<evidence type="ECO:0000256" key="7">
    <source>
        <dbReference type="SAM" id="Phobius"/>
    </source>
</evidence>
<keyword evidence="4 7" id="KW-0472">Membrane</keyword>
<feature type="transmembrane region" description="Helical" evidence="7">
    <location>
        <begin position="459"/>
        <end position="482"/>
    </location>
</feature>
<evidence type="ECO:0000313" key="10">
    <source>
        <dbReference type="Ensembl" id="ENSGACP00000058818.1"/>
    </source>
</evidence>
<proteinExistence type="predicted"/>
<feature type="signal peptide" evidence="8">
    <location>
        <begin position="1"/>
        <end position="27"/>
    </location>
</feature>
<dbReference type="CTD" id="101886483"/>